<sequence length="56" mass="6353">MASFPTSSTRNMSLGGRKLGFCKDLKTEIEKDEGLQRIFLVIISFDHTGDFEVTRE</sequence>
<evidence type="ECO:0000313" key="1">
    <source>
        <dbReference type="EMBL" id="MBW91766.1"/>
    </source>
</evidence>
<accession>A0A2P2JE59</accession>
<organism evidence="1">
    <name type="scientific">Rhizophora mucronata</name>
    <name type="common">Asiatic mangrove</name>
    <dbReference type="NCBI Taxonomy" id="61149"/>
    <lineage>
        <taxon>Eukaryota</taxon>
        <taxon>Viridiplantae</taxon>
        <taxon>Streptophyta</taxon>
        <taxon>Embryophyta</taxon>
        <taxon>Tracheophyta</taxon>
        <taxon>Spermatophyta</taxon>
        <taxon>Magnoliopsida</taxon>
        <taxon>eudicotyledons</taxon>
        <taxon>Gunneridae</taxon>
        <taxon>Pentapetalae</taxon>
        <taxon>rosids</taxon>
        <taxon>fabids</taxon>
        <taxon>Malpighiales</taxon>
        <taxon>Rhizophoraceae</taxon>
        <taxon>Rhizophora</taxon>
    </lineage>
</organism>
<name>A0A2P2JE59_RHIMU</name>
<reference evidence="1" key="1">
    <citation type="submission" date="2018-02" db="EMBL/GenBank/DDBJ databases">
        <title>Rhizophora mucronata_Transcriptome.</title>
        <authorList>
            <person name="Meera S.P."/>
            <person name="Sreeshan A."/>
            <person name="Augustine A."/>
        </authorList>
    </citation>
    <scope>NUCLEOTIDE SEQUENCE</scope>
    <source>
        <tissue evidence="1">Leaf</tissue>
    </source>
</reference>
<dbReference type="EMBL" id="GGEC01011283">
    <property type="protein sequence ID" value="MBW91766.1"/>
    <property type="molecule type" value="Transcribed_RNA"/>
</dbReference>
<proteinExistence type="predicted"/>
<protein>
    <submittedName>
        <fullName evidence="1">Uncharacterized protein</fullName>
    </submittedName>
</protein>
<dbReference type="AlphaFoldDB" id="A0A2P2JE59"/>